<dbReference type="EMBL" id="BPVZ01000020">
    <property type="protein sequence ID" value="GKV03543.1"/>
    <property type="molecule type" value="Genomic_DNA"/>
</dbReference>
<keyword evidence="2" id="KW-1185">Reference proteome</keyword>
<name>A0AAV5IWF4_9ROSI</name>
<sequence>MYVCVWKAFSQTRVFVLEITIHLLQSAERELLTRLEETLCFCMVSFKFKVAKWLYLFR</sequence>
<proteinExistence type="predicted"/>
<dbReference type="Proteomes" id="UP001054252">
    <property type="component" value="Unassembled WGS sequence"/>
</dbReference>
<organism evidence="1 2">
    <name type="scientific">Rubroshorea leprosula</name>
    <dbReference type="NCBI Taxonomy" id="152421"/>
    <lineage>
        <taxon>Eukaryota</taxon>
        <taxon>Viridiplantae</taxon>
        <taxon>Streptophyta</taxon>
        <taxon>Embryophyta</taxon>
        <taxon>Tracheophyta</taxon>
        <taxon>Spermatophyta</taxon>
        <taxon>Magnoliopsida</taxon>
        <taxon>eudicotyledons</taxon>
        <taxon>Gunneridae</taxon>
        <taxon>Pentapetalae</taxon>
        <taxon>rosids</taxon>
        <taxon>malvids</taxon>
        <taxon>Malvales</taxon>
        <taxon>Dipterocarpaceae</taxon>
        <taxon>Rubroshorea</taxon>
    </lineage>
</organism>
<accession>A0AAV5IWF4</accession>
<dbReference type="AlphaFoldDB" id="A0AAV5IWF4"/>
<evidence type="ECO:0000313" key="1">
    <source>
        <dbReference type="EMBL" id="GKV03543.1"/>
    </source>
</evidence>
<comment type="caution">
    <text evidence="1">The sequence shown here is derived from an EMBL/GenBank/DDBJ whole genome shotgun (WGS) entry which is preliminary data.</text>
</comment>
<evidence type="ECO:0000313" key="2">
    <source>
        <dbReference type="Proteomes" id="UP001054252"/>
    </source>
</evidence>
<protein>
    <recommendedName>
        <fullName evidence="3">Ribosomal protein L16</fullName>
    </recommendedName>
</protein>
<gene>
    <name evidence="1" type="ORF">SLEP1_g15827</name>
</gene>
<evidence type="ECO:0008006" key="3">
    <source>
        <dbReference type="Google" id="ProtNLM"/>
    </source>
</evidence>
<reference evidence="1 2" key="1">
    <citation type="journal article" date="2021" name="Commun. Biol.">
        <title>The genome of Shorea leprosula (Dipterocarpaceae) highlights the ecological relevance of drought in aseasonal tropical rainforests.</title>
        <authorList>
            <person name="Ng K.K.S."/>
            <person name="Kobayashi M.J."/>
            <person name="Fawcett J.A."/>
            <person name="Hatakeyama M."/>
            <person name="Paape T."/>
            <person name="Ng C.H."/>
            <person name="Ang C.C."/>
            <person name="Tnah L.H."/>
            <person name="Lee C.T."/>
            <person name="Nishiyama T."/>
            <person name="Sese J."/>
            <person name="O'Brien M.J."/>
            <person name="Copetti D."/>
            <person name="Mohd Noor M.I."/>
            <person name="Ong R.C."/>
            <person name="Putra M."/>
            <person name="Sireger I.Z."/>
            <person name="Indrioko S."/>
            <person name="Kosugi Y."/>
            <person name="Izuno A."/>
            <person name="Isagi Y."/>
            <person name="Lee S.L."/>
            <person name="Shimizu K.K."/>
        </authorList>
    </citation>
    <scope>NUCLEOTIDE SEQUENCE [LARGE SCALE GENOMIC DNA]</scope>
    <source>
        <strain evidence="1">214</strain>
    </source>
</reference>